<gene>
    <name evidence="4" type="ORF">M5X16_07415</name>
    <name evidence="5" type="ORF">PC41400_06640</name>
</gene>
<evidence type="ECO:0000313" key="5">
    <source>
        <dbReference type="EMBL" id="QAV17357.1"/>
    </source>
</evidence>
<evidence type="ECO:0000256" key="1">
    <source>
        <dbReference type="ARBA" id="ARBA00022450"/>
    </source>
</evidence>
<dbReference type="PROSITE" id="PS50075">
    <property type="entry name" value="CARRIER"/>
    <property type="match status" value="1"/>
</dbReference>
<evidence type="ECO:0000313" key="6">
    <source>
        <dbReference type="Proteomes" id="UP000288943"/>
    </source>
</evidence>
<evidence type="ECO:0000313" key="4">
    <source>
        <dbReference type="EMBL" id="MCY9595595.1"/>
    </source>
</evidence>
<dbReference type="Proteomes" id="UP001527202">
    <property type="component" value="Unassembled WGS sequence"/>
</dbReference>
<dbReference type="EMBL" id="JAMDMJ010000008">
    <property type="protein sequence ID" value="MCY9595595.1"/>
    <property type="molecule type" value="Genomic_DNA"/>
</dbReference>
<dbReference type="OrthoDB" id="2646812at2"/>
<protein>
    <submittedName>
        <fullName evidence="5">Acyl carrier protein</fullName>
    </submittedName>
</protein>
<dbReference type="SUPFAM" id="SSF47336">
    <property type="entry name" value="ACP-like"/>
    <property type="match status" value="1"/>
</dbReference>
<evidence type="ECO:0000259" key="3">
    <source>
        <dbReference type="PROSITE" id="PS50075"/>
    </source>
</evidence>
<dbReference type="Pfam" id="PF00550">
    <property type="entry name" value="PP-binding"/>
    <property type="match status" value="1"/>
</dbReference>
<dbReference type="InterPro" id="IPR036736">
    <property type="entry name" value="ACP-like_sf"/>
</dbReference>
<keyword evidence="1" id="KW-0596">Phosphopantetheine</keyword>
<dbReference type="Gene3D" id="1.10.1200.10">
    <property type="entry name" value="ACP-like"/>
    <property type="match status" value="1"/>
</dbReference>
<reference evidence="4 7" key="2">
    <citation type="submission" date="2022-05" db="EMBL/GenBank/DDBJ databases">
        <title>Genome Sequencing of Bee-Associated Microbes.</title>
        <authorList>
            <person name="Dunlap C."/>
        </authorList>
    </citation>
    <scope>NUCLEOTIDE SEQUENCE [LARGE SCALE GENOMIC DNA]</scope>
    <source>
        <strain evidence="4 7">NRRL B-23120</strain>
    </source>
</reference>
<dbReference type="GeneID" id="95374496"/>
<dbReference type="PROSITE" id="PS00012">
    <property type="entry name" value="PHOSPHOPANTETHEINE"/>
    <property type="match status" value="1"/>
</dbReference>
<organism evidence="5 6">
    <name type="scientific">Paenibacillus chitinolyticus</name>
    <dbReference type="NCBI Taxonomy" id="79263"/>
    <lineage>
        <taxon>Bacteria</taxon>
        <taxon>Bacillati</taxon>
        <taxon>Bacillota</taxon>
        <taxon>Bacilli</taxon>
        <taxon>Bacillales</taxon>
        <taxon>Paenibacillaceae</taxon>
        <taxon>Paenibacillus</taxon>
    </lineage>
</organism>
<keyword evidence="7" id="KW-1185">Reference proteome</keyword>
<proteinExistence type="predicted"/>
<feature type="domain" description="Carrier" evidence="3">
    <location>
        <begin position="1"/>
        <end position="84"/>
    </location>
</feature>
<keyword evidence="2" id="KW-0597">Phosphoprotein</keyword>
<sequence length="87" mass="9472">MNVKAVKSRIIEVTVSLLDSTEPVEELDADAFLRKPLPEIGIDSLAVLELVVTLEREFGVRMTEDDLGGIATLEDILTFITGRAGQS</sequence>
<dbReference type="KEGG" id="pchi:PC41400_06640"/>
<dbReference type="AlphaFoldDB" id="A0A410WSY3"/>
<evidence type="ECO:0000256" key="2">
    <source>
        <dbReference type="ARBA" id="ARBA00022553"/>
    </source>
</evidence>
<name>A0A410WSY3_9BACL</name>
<evidence type="ECO:0000313" key="7">
    <source>
        <dbReference type="Proteomes" id="UP001527202"/>
    </source>
</evidence>
<dbReference type="RefSeq" id="WP_042229547.1">
    <property type="nucleotide sequence ID" value="NZ_BQWH01000004.1"/>
</dbReference>
<dbReference type="EMBL" id="CP026520">
    <property type="protein sequence ID" value="QAV17357.1"/>
    <property type="molecule type" value="Genomic_DNA"/>
</dbReference>
<dbReference type="InterPro" id="IPR009081">
    <property type="entry name" value="PP-bd_ACP"/>
</dbReference>
<accession>A0A410WSY3</accession>
<dbReference type="InterPro" id="IPR006162">
    <property type="entry name" value="Ppantetheine_attach_site"/>
</dbReference>
<reference evidence="5 6" key="1">
    <citation type="submission" date="2018-01" db="EMBL/GenBank/DDBJ databases">
        <title>The whole genome sequencing and assembly of Paenibacillus chitinolyticus KCCM 41400 strain.</title>
        <authorList>
            <person name="Kim J.-Y."/>
            <person name="Park M.-K."/>
            <person name="Lee Y.-J."/>
            <person name="Yi H."/>
            <person name="Bahn Y.-S."/>
            <person name="Kim J.F."/>
            <person name="Lee D.-W."/>
        </authorList>
    </citation>
    <scope>NUCLEOTIDE SEQUENCE [LARGE SCALE GENOMIC DNA]</scope>
    <source>
        <strain evidence="5 6">KCCM 41400</strain>
    </source>
</reference>
<dbReference type="Proteomes" id="UP000288943">
    <property type="component" value="Chromosome"/>
</dbReference>